<accession>A0A9Q9B946</accession>
<name>A0A9Q9B946_9PEZI</name>
<dbReference type="Proteomes" id="UP001056384">
    <property type="component" value="Chromosome 11"/>
</dbReference>
<feature type="region of interest" description="Disordered" evidence="1">
    <location>
        <begin position="1"/>
        <end position="71"/>
    </location>
</feature>
<reference evidence="2" key="1">
    <citation type="submission" date="2022-06" db="EMBL/GenBank/DDBJ databases">
        <title>Complete genome sequences of two strains of the flax pathogen Septoria linicola.</title>
        <authorList>
            <person name="Lapalu N."/>
            <person name="Simon A."/>
            <person name="Demenou B."/>
            <person name="Paumier D."/>
            <person name="Guillot M.-P."/>
            <person name="Gout L."/>
            <person name="Valade R."/>
        </authorList>
    </citation>
    <scope>NUCLEOTIDE SEQUENCE</scope>
    <source>
        <strain evidence="2">SE15195</strain>
    </source>
</reference>
<gene>
    <name evidence="2" type="ORF">Slin15195_G119500</name>
</gene>
<feature type="compositionally biased region" description="Polar residues" evidence="1">
    <location>
        <begin position="1"/>
        <end position="22"/>
    </location>
</feature>
<keyword evidence="3" id="KW-1185">Reference proteome</keyword>
<feature type="compositionally biased region" description="Acidic residues" evidence="1">
    <location>
        <begin position="60"/>
        <end position="71"/>
    </location>
</feature>
<evidence type="ECO:0000313" key="3">
    <source>
        <dbReference type="Proteomes" id="UP001056384"/>
    </source>
</evidence>
<dbReference type="EMBL" id="CP099428">
    <property type="protein sequence ID" value="USW58631.1"/>
    <property type="molecule type" value="Genomic_DNA"/>
</dbReference>
<dbReference type="AlphaFoldDB" id="A0A9Q9B946"/>
<organism evidence="2 3">
    <name type="scientific">Septoria linicola</name>
    <dbReference type="NCBI Taxonomy" id="215465"/>
    <lineage>
        <taxon>Eukaryota</taxon>
        <taxon>Fungi</taxon>
        <taxon>Dikarya</taxon>
        <taxon>Ascomycota</taxon>
        <taxon>Pezizomycotina</taxon>
        <taxon>Dothideomycetes</taxon>
        <taxon>Dothideomycetidae</taxon>
        <taxon>Mycosphaerellales</taxon>
        <taxon>Mycosphaerellaceae</taxon>
        <taxon>Septoria</taxon>
    </lineage>
</organism>
<sequence length="201" mass="21705">MSGALQSISGLPESTWNATYTGEESEEDSDGTQSGNLESDQHGELSDVEEDGVLSQTANGDEDDEDSCSEDEEIDYEYGFEAEDDQLITTAPIGPGLLLVNWRVSAEALPFFYRPTTFILDGDGASCMRFIRELSPVVGPYITSVVITNAALMGDDGPSRRAWSGSTETPLYRGADGLALITPFGKLLAKKLPSLREIIHT</sequence>
<protein>
    <submittedName>
        <fullName evidence="2">Uncharacterized protein</fullName>
    </submittedName>
</protein>
<evidence type="ECO:0000313" key="2">
    <source>
        <dbReference type="EMBL" id="USW58631.1"/>
    </source>
</evidence>
<evidence type="ECO:0000256" key="1">
    <source>
        <dbReference type="SAM" id="MobiDB-lite"/>
    </source>
</evidence>
<proteinExistence type="predicted"/>